<dbReference type="HOGENOM" id="CLU_026152_3_1_9"/>
<dbReference type="Pfam" id="PF01882">
    <property type="entry name" value="DUF58"/>
    <property type="match status" value="1"/>
</dbReference>
<dbReference type="AlphaFoldDB" id="F4A2M2"/>
<reference evidence="2" key="1">
    <citation type="journal article" date="2011" name="Stand. Genomic Sci.">
        <title>Complete genome sequence of Mahella australiensis type strain (50-1 BON).</title>
        <authorList>
            <person name="Sikorski J."/>
            <person name="Teshima H."/>
            <person name="Nolan M."/>
            <person name="Lucas S."/>
            <person name="Hammon N."/>
            <person name="Deshpande S."/>
            <person name="Cheng J.F."/>
            <person name="Pitluck S."/>
            <person name="Liolios K."/>
            <person name="Pagani I."/>
            <person name="Ivanova N."/>
            <person name="Huntemann M."/>
            <person name="Mavromatis K."/>
            <person name="Ovchinikova G."/>
            <person name="Pati A."/>
            <person name="Tapia R."/>
            <person name="Han C."/>
            <person name="Goodwin L."/>
            <person name="Chen A."/>
            <person name="Palaniappan K."/>
            <person name="Land M."/>
            <person name="Hauser L."/>
            <person name="Ngatchou-Djao O.D."/>
            <person name="Rohde M."/>
            <person name="Pukall R."/>
            <person name="Spring S."/>
            <person name="Abt B."/>
            <person name="Goker M."/>
            <person name="Detter J.C."/>
            <person name="Woyke T."/>
            <person name="Bristow J."/>
            <person name="Markowitz V."/>
            <person name="Hugenholtz P."/>
            <person name="Eisen J.A."/>
            <person name="Kyrpides N.C."/>
            <person name="Klenk H.P."/>
            <person name="Lapidus A."/>
        </authorList>
    </citation>
    <scope>NUCLEOTIDE SEQUENCE [LARGE SCALE GENOMIC DNA]</scope>
    <source>
        <strain evidence="2">50-1 BON</strain>
    </source>
</reference>
<organism evidence="2 3">
    <name type="scientific">Mahella australiensis (strain DSM 15567 / CIP 107919 / 50-1 BON)</name>
    <dbReference type="NCBI Taxonomy" id="697281"/>
    <lineage>
        <taxon>Bacteria</taxon>
        <taxon>Bacillati</taxon>
        <taxon>Bacillota</taxon>
        <taxon>Clostridia</taxon>
        <taxon>Thermoanaerobacterales</taxon>
        <taxon>Thermoanaerobacterales Family IV. Incertae Sedis</taxon>
        <taxon>Mahella</taxon>
    </lineage>
</organism>
<evidence type="ECO:0000313" key="3">
    <source>
        <dbReference type="Proteomes" id="UP000008457"/>
    </source>
</evidence>
<proteinExistence type="predicted"/>
<dbReference type="STRING" id="697281.Mahau_1004"/>
<dbReference type="EMBL" id="CP002360">
    <property type="protein sequence ID" value="AEE96202.1"/>
    <property type="molecule type" value="Genomic_DNA"/>
</dbReference>
<dbReference type="Proteomes" id="UP000008457">
    <property type="component" value="Chromosome"/>
</dbReference>
<dbReference type="OrthoDB" id="9789943at2"/>
<dbReference type="PANTHER" id="PTHR34351">
    <property type="entry name" value="SLR1927 PROTEIN-RELATED"/>
    <property type="match status" value="1"/>
</dbReference>
<name>F4A2M2_MAHA5</name>
<gene>
    <name evidence="2" type="ordered locus">Mahau_1004</name>
</gene>
<sequence length="375" mass="43415">MEFVWLIIALIIVVYAGDRLFSYFALKRVAYVCRFERDAAFEGESVRLIEQLINDKPLPILWLKVRLQMPLALKFENTAFVDISDKQYYQRLFSMLGYQQVTCRHVLNCVKRGYYVIDDVDMISGDILSGRRCYERIPMNMHFSVYPRFIDVEDVLIPARLINGDMIVKRWIIEDPFQIIGFRDYMPTDSLNKINWLATARQQRLQVIKHDFTASSSMIIMLNVTYKSSWVNYNVLEQSIRLCASLAQKAVDNGIPVAVMSNGLLKGYDDTIHMETPLGCSNEHMTGILEDLARLTFEYEDDFSVFLNGEIEQIPYNADILILTSYIDDDLAAAIVDIDKSRISVRVGFMEDVDWERYELNDVDVYTITEEGAIK</sequence>
<feature type="domain" description="DUF58" evidence="1">
    <location>
        <begin position="183"/>
        <end position="334"/>
    </location>
</feature>
<dbReference type="RefSeq" id="WP_013780632.1">
    <property type="nucleotide sequence ID" value="NC_015520.1"/>
</dbReference>
<accession>F4A2M2</accession>
<dbReference type="InterPro" id="IPR002881">
    <property type="entry name" value="DUF58"/>
</dbReference>
<evidence type="ECO:0000259" key="1">
    <source>
        <dbReference type="Pfam" id="PF01882"/>
    </source>
</evidence>
<evidence type="ECO:0000313" key="2">
    <source>
        <dbReference type="EMBL" id="AEE96202.1"/>
    </source>
</evidence>
<dbReference type="eggNOG" id="COG1721">
    <property type="taxonomic scope" value="Bacteria"/>
</dbReference>
<dbReference type="KEGG" id="mas:Mahau_1004"/>
<dbReference type="PANTHER" id="PTHR34351:SF2">
    <property type="entry name" value="DUF58 DOMAIN-CONTAINING PROTEIN"/>
    <property type="match status" value="1"/>
</dbReference>
<protein>
    <recommendedName>
        <fullName evidence="1">DUF58 domain-containing protein</fullName>
    </recommendedName>
</protein>
<keyword evidence="3" id="KW-1185">Reference proteome</keyword>